<gene>
    <name evidence="12" type="ORF">Pmar_PMAR005246</name>
</gene>
<evidence type="ECO:0000259" key="11">
    <source>
        <dbReference type="Pfam" id="PF20512"/>
    </source>
</evidence>
<dbReference type="PANTHER" id="PTHR10309">
    <property type="entry name" value="MANNOSE-6-PHOSPHATE ISOMERASE"/>
    <property type="match status" value="1"/>
</dbReference>
<dbReference type="InParanoid" id="C5KB10"/>
<dbReference type="RefSeq" id="XP_002786540.1">
    <property type="nucleotide sequence ID" value="XM_002786494.1"/>
</dbReference>
<keyword evidence="6 9" id="KW-0862">Zinc</keyword>
<proteinExistence type="inferred from homology"/>
<comment type="catalytic activity">
    <reaction evidence="1">
        <text>D-mannose 6-phosphate = D-fructose 6-phosphate</text>
        <dbReference type="Rhea" id="RHEA:12356"/>
        <dbReference type="ChEBI" id="CHEBI:58735"/>
        <dbReference type="ChEBI" id="CHEBI:61527"/>
        <dbReference type="EC" id="5.3.1.8"/>
    </reaction>
</comment>
<feature type="binding site" evidence="9">
    <location>
        <position position="262"/>
    </location>
    <ligand>
        <name>Zn(2+)</name>
        <dbReference type="ChEBI" id="CHEBI:29105"/>
    </ligand>
</feature>
<feature type="binding site" evidence="9">
    <location>
        <position position="111"/>
    </location>
    <ligand>
        <name>Zn(2+)</name>
        <dbReference type="ChEBI" id="CHEBI:29105"/>
    </ligand>
</feature>
<reference evidence="12 13" key="1">
    <citation type="submission" date="2008-07" db="EMBL/GenBank/DDBJ databases">
        <authorList>
            <person name="El-Sayed N."/>
            <person name="Caler E."/>
            <person name="Inman J."/>
            <person name="Amedeo P."/>
            <person name="Hass B."/>
            <person name="Wortman J."/>
        </authorList>
    </citation>
    <scope>NUCLEOTIDE SEQUENCE [LARGE SCALE GENOMIC DNA]</scope>
    <source>
        <strain evidence="13">ATCC 50983 / TXsc</strain>
    </source>
</reference>
<dbReference type="PIRSF" id="PIRSF001480">
    <property type="entry name" value="Mannose-6-phosphate_isomerase"/>
    <property type="match status" value="1"/>
</dbReference>
<dbReference type="InterPro" id="IPR046458">
    <property type="entry name" value="PMI_typeI_hel"/>
</dbReference>
<comment type="pathway">
    <text evidence="2">Nucleotide-sugar biosynthesis; GDP-alpha-D-mannose biosynthesis; alpha-D-mannose 1-phosphate from D-fructose 6-phosphate: step 1/2.</text>
</comment>
<organism evidence="13">
    <name type="scientific">Perkinsus marinus (strain ATCC 50983 / TXsc)</name>
    <dbReference type="NCBI Taxonomy" id="423536"/>
    <lineage>
        <taxon>Eukaryota</taxon>
        <taxon>Sar</taxon>
        <taxon>Alveolata</taxon>
        <taxon>Perkinsozoa</taxon>
        <taxon>Perkinsea</taxon>
        <taxon>Perkinsida</taxon>
        <taxon>Perkinsidae</taxon>
        <taxon>Perkinsus</taxon>
    </lineage>
</organism>
<dbReference type="Pfam" id="PF20512">
    <property type="entry name" value="PMI_typeI_hel"/>
    <property type="match status" value="1"/>
</dbReference>
<dbReference type="NCBIfam" id="TIGR00218">
    <property type="entry name" value="manA"/>
    <property type="match status" value="1"/>
</dbReference>
<dbReference type="Proteomes" id="UP000007800">
    <property type="component" value="Unassembled WGS sequence"/>
</dbReference>
<accession>C5KB10</accession>
<evidence type="ECO:0000256" key="1">
    <source>
        <dbReference type="ARBA" id="ARBA00000757"/>
    </source>
</evidence>
<dbReference type="PANTHER" id="PTHR10309:SF0">
    <property type="entry name" value="MANNOSE-6-PHOSPHATE ISOMERASE"/>
    <property type="match status" value="1"/>
</dbReference>
<keyword evidence="5 9" id="KW-0479">Metal-binding</keyword>
<evidence type="ECO:0000256" key="8">
    <source>
        <dbReference type="PIRSR" id="PIRSR001480-1"/>
    </source>
</evidence>
<comment type="similarity">
    <text evidence="3">Belongs to the mannose-6-phosphate isomerase type 1 family.</text>
</comment>
<dbReference type="SUPFAM" id="SSF51182">
    <property type="entry name" value="RmlC-like cupins"/>
    <property type="match status" value="1"/>
</dbReference>
<dbReference type="InterPro" id="IPR014710">
    <property type="entry name" value="RmlC-like_jellyroll"/>
</dbReference>
<feature type="domain" description="Phosphomannose isomerase type I catalytic" evidence="10">
    <location>
        <begin position="14"/>
        <end position="153"/>
    </location>
</feature>
<dbReference type="CDD" id="cd07011">
    <property type="entry name" value="cupin_PMI_type_I_N"/>
    <property type="match status" value="1"/>
</dbReference>
<dbReference type="PROSITE" id="PS00965">
    <property type="entry name" value="PMI_I_1"/>
    <property type="match status" value="1"/>
</dbReference>
<name>C5KB10_PERM5</name>
<evidence type="ECO:0000313" key="13">
    <source>
        <dbReference type="Proteomes" id="UP000007800"/>
    </source>
</evidence>
<dbReference type="GO" id="GO:0005829">
    <property type="term" value="C:cytosol"/>
    <property type="evidence" value="ECO:0007669"/>
    <property type="project" value="TreeGrafter"/>
</dbReference>
<feature type="binding site" evidence="9">
    <location>
        <position position="109"/>
    </location>
    <ligand>
        <name>Zn(2+)</name>
        <dbReference type="ChEBI" id="CHEBI:29105"/>
    </ligand>
</feature>
<evidence type="ECO:0000256" key="6">
    <source>
        <dbReference type="ARBA" id="ARBA00022833"/>
    </source>
</evidence>
<feature type="domain" description="Phosphomannose isomerase type I helical insertion" evidence="11">
    <location>
        <begin position="181"/>
        <end position="243"/>
    </location>
</feature>
<dbReference type="OrthoDB" id="6605218at2759"/>
<dbReference type="EC" id="5.3.1.8" evidence="4"/>
<feature type="active site" evidence="8">
    <location>
        <position position="281"/>
    </location>
</feature>
<dbReference type="GeneID" id="9049066"/>
<evidence type="ECO:0000256" key="9">
    <source>
        <dbReference type="PIRSR" id="PIRSR001480-2"/>
    </source>
</evidence>
<dbReference type="UniPathway" id="UPA00126">
    <property type="reaction ID" value="UER00423"/>
</dbReference>
<dbReference type="GO" id="GO:0005975">
    <property type="term" value="P:carbohydrate metabolic process"/>
    <property type="evidence" value="ECO:0007669"/>
    <property type="project" value="InterPro"/>
</dbReference>
<evidence type="ECO:0000256" key="3">
    <source>
        <dbReference type="ARBA" id="ARBA00010772"/>
    </source>
</evidence>
<dbReference type="InterPro" id="IPR016305">
    <property type="entry name" value="Mannose-6-P_Isomerase"/>
</dbReference>
<feature type="binding site" evidence="9">
    <location>
        <position position="136"/>
    </location>
    <ligand>
        <name>Zn(2+)</name>
        <dbReference type="ChEBI" id="CHEBI:29105"/>
    </ligand>
</feature>
<dbReference type="InterPro" id="IPR018050">
    <property type="entry name" value="Pmannose_isomerase-type1_CS"/>
</dbReference>
<dbReference type="InterPro" id="IPR046457">
    <property type="entry name" value="PMI_typeI_cat"/>
</dbReference>
<dbReference type="Gene3D" id="2.60.120.10">
    <property type="entry name" value="Jelly Rolls"/>
    <property type="match status" value="2"/>
</dbReference>
<dbReference type="Pfam" id="PF20511">
    <property type="entry name" value="PMI_typeI_cat"/>
    <property type="match status" value="1"/>
</dbReference>
<dbReference type="AlphaFoldDB" id="C5KB10"/>
<protein>
    <recommendedName>
        <fullName evidence="4">mannose-6-phosphate isomerase</fullName>
        <ecNumber evidence="4">5.3.1.8</ecNumber>
    </recommendedName>
</protein>
<keyword evidence="7 12" id="KW-0413">Isomerase</keyword>
<evidence type="ECO:0000256" key="5">
    <source>
        <dbReference type="ARBA" id="ARBA00022723"/>
    </source>
</evidence>
<comment type="cofactor">
    <cofactor evidence="9">
        <name>Zn(2+)</name>
        <dbReference type="ChEBI" id="CHEBI:29105"/>
    </cofactor>
    <text evidence="9">Binds 1 zinc ion per subunit.</text>
</comment>
<evidence type="ECO:0000256" key="4">
    <source>
        <dbReference type="ARBA" id="ARBA00011956"/>
    </source>
</evidence>
<evidence type="ECO:0000256" key="2">
    <source>
        <dbReference type="ARBA" id="ARBA00004666"/>
    </source>
</evidence>
<dbReference type="PRINTS" id="PR00714">
    <property type="entry name" value="MAN6PISMRASE"/>
</dbReference>
<dbReference type="GO" id="GO:0008270">
    <property type="term" value="F:zinc ion binding"/>
    <property type="evidence" value="ECO:0007669"/>
    <property type="project" value="InterPro"/>
</dbReference>
<dbReference type="InterPro" id="IPR011051">
    <property type="entry name" value="RmlC_Cupin_sf"/>
</dbReference>
<evidence type="ECO:0000313" key="12">
    <source>
        <dbReference type="EMBL" id="EER18336.1"/>
    </source>
</evidence>
<dbReference type="Gene3D" id="1.10.441.10">
    <property type="entry name" value="Phosphomannose Isomerase, domain 2"/>
    <property type="match status" value="1"/>
</dbReference>
<evidence type="ECO:0000259" key="10">
    <source>
        <dbReference type="Pfam" id="PF20511"/>
    </source>
</evidence>
<dbReference type="OMA" id="DIGLFCG"/>
<dbReference type="EMBL" id="GG671811">
    <property type="protein sequence ID" value="EER18336.1"/>
    <property type="molecule type" value="Genomic_DNA"/>
</dbReference>
<keyword evidence="13" id="KW-1185">Reference proteome</keyword>
<dbReference type="GO" id="GO:0009298">
    <property type="term" value="P:GDP-mannose biosynthetic process"/>
    <property type="evidence" value="ECO:0007669"/>
    <property type="project" value="UniProtKB-UniPathway"/>
</dbReference>
<dbReference type="InterPro" id="IPR001250">
    <property type="entry name" value="Man6P_Isoase-1"/>
</dbReference>
<evidence type="ECO:0000256" key="7">
    <source>
        <dbReference type="ARBA" id="ARBA00023235"/>
    </source>
</evidence>
<dbReference type="GO" id="GO:0004476">
    <property type="term" value="F:mannose-6-phosphate isomerase activity"/>
    <property type="evidence" value="ECO:0007669"/>
    <property type="project" value="UniProtKB-EC"/>
</dbReference>
<sequence length="406" mass="43867">MSVQSSSSTLRIVEPAIQNYAWGKVGSASKVALLAKEGDHTGSFKIDESKPYAELWMGDHPNGVCHMAQGGETIHAWFATEEGREFLGSVKQLPYLFKVLSIRLALSIQSHPDKALAQRLHRERPDLYKDPNHKPEIAIALTNFVGMCGFRPVSEIADFCKKFPELGSLLGADICRQLEGNVQGALKRAYSTLMRADGEAVTKTIAALVSRTPAAGDEAHSLAIELDRQFPGGDVGVLSVFFLNIVHMAPGQCLYLKANTPHAYVSGDIMECMACSDNVIRGGLTPKYKDVEVLLESLVFESRPASILKPSEMECGAKCEARTYAPDDIDDFEVVKVDAAGEGQLVPSKQCMSMGIIISGEGTINGMPVSQGEVVAIRAGAQISIIPEVNTKMEVFIGACGRNYSD</sequence>